<gene>
    <name evidence="4" type="ORF">AVEN_176660_1</name>
    <name evidence="1" type="ORF">AVEN_251695_1</name>
    <name evidence="2" type="ORF">AVEN_50216_1</name>
    <name evidence="3" type="ORF">AVEN_70640_1</name>
</gene>
<name>A0A4Y2DLL3_ARAVE</name>
<sequence length="85" mass="9545">MGYWKNPPPGGLMTRPIIWVIEKRPGCVHLRDRATPILAGEDGTTPKNPASHHTFALLKPSRIRCLLFSSPSSRWQMEGLKVPDK</sequence>
<evidence type="ECO:0000313" key="3">
    <source>
        <dbReference type="EMBL" id="GBM16886.1"/>
    </source>
</evidence>
<organism evidence="3 5">
    <name type="scientific">Araneus ventricosus</name>
    <name type="common">Orbweaver spider</name>
    <name type="synonym">Epeira ventricosa</name>
    <dbReference type="NCBI Taxonomy" id="182803"/>
    <lineage>
        <taxon>Eukaryota</taxon>
        <taxon>Metazoa</taxon>
        <taxon>Ecdysozoa</taxon>
        <taxon>Arthropoda</taxon>
        <taxon>Chelicerata</taxon>
        <taxon>Arachnida</taxon>
        <taxon>Araneae</taxon>
        <taxon>Araneomorphae</taxon>
        <taxon>Entelegynae</taxon>
        <taxon>Araneoidea</taxon>
        <taxon>Araneidae</taxon>
        <taxon>Araneus</taxon>
    </lineage>
</organism>
<reference evidence="3 5" key="1">
    <citation type="journal article" date="2019" name="Sci. Rep.">
        <title>Orb-weaving spider Araneus ventricosus genome elucidates the spidroin gene catalogue.</title>
        <authorList>
            <person name="Kono N."/>
            <person name="Nakamura H."/>
            <person name="Ohtoshi R."/>
            <person name="Moran D.A.P."/>
            <person name="Shinohara A."/>
            <person name="Yoshida Y."/>
            <person name="Fujiwara M."/>
            <person name="Mori M."/>
            <person name="Tomita M."/>
            <person name="Arakawa K."/>
        </authorList>
    </citation>
    <scope>NUCLEOTIDE SEQUENCE [LARGE SCALE GENOMIC DNA]</scope>
</reference>
<comment type="caution">
    <text evidence="3">The sequence shown here is derived from an EMBL/GenBank/DDBJ whole genome shotgun (WGS) entry which is preliminary data.</text>
</comment>
<dbReference type="Proteomes" id="UP000499080">
    <property type="component" value="Unassembled WGS sequence"/>
</dbReference>
<proteinExistence type="predicted"/>
<keyword evidence="5" id="KW-1185">Reference proteome</keyword>
<evidence type="ECO:0000313" key="5">
    <source>
        <dbReference type="Proteomes" id="UP000499080"/>
    </source>
</evidence>
<dbReference type="EMBL" id="BGPR01243153">
    <property type="protein sequence ID" value="GBM16776.1"/>
    <property type="molecule type" value="Genomic_DNA"/>
</dbReference>
<feature type="non-terminal residue" evidence="3">
    <location>
        <position position="85"/>
    </location>
</feature>
<dbReference type="EMBL" id="BGPR01243181">
    <property type="protein sequence ID" value="GBM16869.1"/>
    <property type="molecule type" value="Genomic_DNA"/>
</dbReference>
<dbReference type="EMBL" id="BGPR01243224">
    <property type="protein sequence ID" value="GBM17011.1"/>
    <property type="molecule type" value="Genomic_DNA"/>
</dbReference>
<protein>
    <submittedName>
        <fullName evidence="3">Uncharacterized protein</fullName>
    </submittedName>
</protein>
<evidence type="ECO:0000313" key="1">
    <source>
        <dbReference type="EMBL" id="GBM16776.1"/>
    </source>
</evidence>
<accession>A0A4Y2DLL3</accession>
<evidence type="ECO:0000313" key="4">
    <source>
        <dbReference type="EMBL" id="GBM17011.1"/>
    </source>
</evidence>
<dbReference type="EMBL" id="BGPR01243188">
    <property type="protein sequence ID" value="GBM16886.1"/>
    <property type="molecule type" value="Genomic_DNA"/>
</dbReference>
<dbReference type="AlphaFoldDB" id="A0A4Y2DLL3"/>
<evidence type="ECO:0000313" key="2">
    <source>
        <dbReference type="EMBL" id="GBM16869.1"/>
    </source>
</evidence>